<proteinExistence type="inferred from homology"/>
<gene>
    <name evidence="9" type="primary">trpF</name>
    <name evidence="11" type="ORF">ENX03_00230</name>
</gene>
<dbReference type="CDD" id="cd00405">
    <property type="entry name" value="PRAI"/>
    <property type="match status" value="1"/>
</dbReference>
<dbReference type="Gene3D" id="3.20.20.70">
    <property type="entry name" value="Aldolase class I"/>
    <property type="match status" value="1"/>
</dbReference>
<dbReference type="AlphaFoldDB" id="A0A7C3QV35"/>
<protein>
    <recommendedName>
        <fullName evidence="4 9">N-(5'-phosphoribosyl)anthranilate isomerase</fullName>
        <shortName evidence="9">PRAI</shortName>
        <ecNumber evidence="3 9">5.3.1.24</ecNumber>
    </recommendedName>
</protein>
<reference evidence="11" key="1">
    <citation type="journal article" date="2020" name="mSystems">
        <title>Genome- and Community-Level Interaction Insights into Carbon Utilization and Element Cycling Functions of Hydrothermarchaeota in Hydrothermal Sediment.</title>
        <authorList>
            <person name="Zhou Z."/>
            <person name="Liu Y."/>
            <person name="Xu W."/>
            <person name="Pan J."/>
            <person name="Luo Z.H."/>
            <person name="Li M."/>
        </authorList>
    </citation>
    <scope>NUCLEOTIDE SEQUENCE [LARGE SCALE GENOMIC DNA]</scope>
    <source>
        <strain evidence="11">SpSt-902</strain>
    </source>
</reference>
<organism evidence="11">
    <name type="scientific">Leptospirillum ferriphilum</name>
    <dbReference type="NCBI Taxonomy" id="178606"/>
    <lineage>
        <taxon>Bacteria</taxon>
        <taxon>Pseudomonadati</taxon>
        <taxon>Nitrospirota</taxon>
        <taxon>Nitrospiria</taxon>
        <taxon>Nitrospirales</taxon>
        <taxon>Nitrospiraceae</taxon>
        <taxon>Leptospirillum</taxon>
    </lineage>
</organism>
<evidence type="ECO:0000256" key="8">
    <source>
        <dbReference type="ARBA" id="ARBA00023235"/>
    </source>
</evidence>
<name>A0A7C3QV35_9BACT</name>
<evidence type="ECO:0000313" key="11">
    <source>
        <dbReference type="EMBL" id="HFT92368.1"/>
    </source>
</evidence>
<accession>A0A7C3QV35</accession>
<comment type="pathway">
    <text evidence="2 9">Amino-acid biosynthesis; L-tryptophan biosynthesis; L-tryptophan from chorismate: step 3/5.</text>
</comment>
<evidence type="ECO:0000256" key="4">
    <source>
        <dbReference type="ARBA" id="ARBA00022272"/>
    </source>
</evidence>
<feature type="domain" description="N-(5'phosphoribosyl) anthranilate isomerase (PRAI)" evidence="10">
    <location>
        <begin position="3"/>
        <end position="204"/>
    </location>
</feature>
<evidence type="ECO:0000256" key="7">
    <source>
        <dbReference type="ARBA" id="ARBA00023141"/>
    </source>
</evidence>
<dbReference type="InterPro" id="IPR044643">
    <property type="entry name" value="TrpF_fam"/>
</dbReference>
<dbReference type="InterPro" id="IPR011060">
    <property type="entry name" value="RibuloseP-bd_barrel"/>
</dbReference>
<dbReference type="EMBL" id="DTMM01000005">
    <property type="protein sequence ID" value="HFT92368.1"/>
    <property type="molecule type" value="Genomic_DNA"/>
</dbReference>
<keyword evidence="6 9" id="KW-0822">Tryptophan biosynthesis</keyword>
<comment type="similarity">
    <text evidence="9">Belongs to the TrpF family.</text>
</comment>
<dbReference type="HAMAP" id="MF_00135">
    <property type="entry name" value="PRAI"/>
    <property type="match status" value="1"/>
</dbReference>
<keyword evidence="8 9" id="KW-0413">Isomerase</keyword>
<evidence type="ECO:0000256" key="9">
    <source>
        <dbReference type="HAMAP-Rule" id="MF_00135"/>
    </source>
</evidence>
<dbReference type="GO" id="GO:0000162">
    <property type="term" value="P:L-tryptophan biosynthetic process"/>
    <property type="evidence" value="ECO:0007669"/>
    <property type="project" value="UniProtKB-UniRule"/>
</dbReference>
<evidence type="ECO:0000256" key="6">
    <source>
        <dbReference type="ARBA" id="ARBA00022822"/>
    </source>
</evidence>
<dbReference type="InterPro" id="IPR013785">
    <property type="entry name" value="Aldolase_TIM"/>
</dbReference>
<evidence type="ECO:0000256" key="1">
    <source>
        <dbReference type="ARBA" id="ARBA00001164"/>
    </source>
</evidence>
<dbReference type="SUPFAM" id="SSF51366">
    <property type="entry name" value="Ribulose-phoshate binding barrel"/>
    <property type="match status" value="1"/>
</dbReference>
<evidence type="ECO:0000256" key="5">
    <source>
        <dbReference type="ARBA" id="ARBA00022605"/>
    </source>
</evidence>
<dbReference type="GO" id="GO:0004640">
    <property type="term" value="F:phosphoribosylanthranilate isomerase activity"/>
    <property type="evidence" value="ECO:0007669"/>
    <property type="project" value="UniProtKB-UniRule"/>
</dbReference>
<dbReference type="UniPathway" id="UPA00035">
    <property type="reaction ID" value="UER00042"/>
</dbReference>
<evidence type="ECO:0000256" key="3">
    <source>
        <dbReference type="ARBA" id="ARBA00012572"/>
    </source>
</evidence>
<sequence>MWIKICGITSANDAKMTSSFRPDAIGLIFYSRSRRNVSLEEARQIVRSVSSGILKVGVFVETDWDYLEKAATGAGLDMIQWHGKPFPDNWYPRIEKLGLPWIDVRKIFPEEGVPKGPFVPFKGATHFLFECDVERAPGGNGQAWDYSLLRNIPFRAPLILSGGLNERNVGSAVRTVRPFGVDVASGVESEPGKKDAGKIERFMEEVRLNAGG</sequence>
<comment type="catalytic activity">
    <reaction evidence="1 9">
        <text>N-(5-phospho-beta-D-ribosyl)anthranilate = 1-(2-carboxyphenylamino)-1-deoxy-D-ribulose 5-phosphate</text>
        <dbReference type="Rhea" id="RHEA:21540"/>
        <dbReference type="ChEBI" id="CHEBI:18277"/>
        <dbReference type="ChEBI" id="CHEBI:58613"/>
        <dbReference type="EC" id="5.3.1.24"/>
    </reaction>
</comment>
<evidence type="ECO:0000256" key="2">
    <source>
        <dbReference type="ARBA" id="ARBA00004664"/>
    </source>
</evidence>
<comment type="caution">
    <text evidence="11">The sequence shown here is derived from an EMBL/GenBank/DDBJ whole genome shotgun (WGS) entry which is preliminary data.</text>
</comment>
<evidence type="ECO:0000259" key="10">
    <source>
        <dbReference type="Pfam" id="PF00697"/>
    </source>
</evidence>
<dbReference type="PANTHER" id="PTHR42894:SF1">
    <property type="entry name" value="N-(5'-PHOSPHORIBOSYL)ANTHRANILATE ISOMERASE"/>
    <property type="match status" value="1"/>
</dbReference>
<dbReference type="Pfam" id="PF00697">
    <property type="entry name" value="PRAI"/>
    <property type="match status" value="1"/>
</dbReference>
<dbReference type="PANTHER" id="PTHR42894">
    <property type="entry name" value="N-(5'-PHOSPHORIBOSYL)ANTHRANILATE ISOMERASE"/>
    <property type="match status" value="1"/>
</dbReference>
<dbReference type="InterPro" id="IPR001240">
    <property type="entry name" value="PRAI_dom"/>
</dbReference>
<dbReference type="EC" id="5.3.1.24" evidence="3 9"/>
<keyword evidence="5 9" id="KW-0028">Amino-acid biosynthesis</keyword>
<keyword evidence="7 9" id="KW-0057">Aromatic amino acid biosynthesis</keyword>